<evidence type="ECO:0000313" key="3">
    <source>
        <dbReference type="Proteomes" id="UP001055712"/>
    </source>
</evidence>
<organism evidence="2 3">
    <name type="scientific">Chlorella vulgaris</name>
    <name type="common">Green alga</name>
    <dbReference type="NCBI Taxonomy" id="3077"/>
    <lineage>
        <taxon>Eukaryota</taxon>
        <taxon>Viridiplantae</taxon>
        <taxon>Chlorophyta</taxon>
        <taxon>core chlorophytes</taxon>
        <taxon>Trebouxiophyceae</taxon>
        <taxon>Chlorellales</taxon>
        <taxon>Chlorellaceae</taxon>
        <taxon>Chlorella clade</taxon>
        <taxon>Chlorella</taxon>
    </lineage>
</organism>
<dbReference type="SUPFAM" id="SSF49265">
    <property type="entry name" value="Fibronectin type III"/>
    <property type="match status" value="1"/>
</dbReference>
<dbReference type="Proteomes" id="UP001055712">
    <property type="component" value="Unassembled WGS sequence"/>
</dbReference>
<dbReference type="EMBL" id="SIDB01000013">
    <property type="protein sequence ID" value="KAI3424390.1"/>
    <property type="molecule type" value="Genomic_DNA"/>
</dbReference>
<protein>
    <submittedName>
        <fullName evidence="2">Uncharacterized protein</fullName>
    </submittedName>
</protein>
<reference evidence="2" key="2">
    <citation type="submission" date="2020-11" db="EMBL/GenBank/DDBJ databases">
        <authorList>
            <person name="Cecchin M."/>
            <person name="Marcolungo L."/>
            <person name="Rossato M."/>
            <person name="Girolomoni L."/>
            <person name="Cosentino E."/>
            <person name="Cuine S."/>
            <person name="Li-Beisson Y."/>
            <person name="Delledonne M."/>
            <person name="Ballottari M."/>
        </authorList>
    </citation>
    <scope>NUCLEOTIDE SEQUENCE</scope>
    <source>
        <strain evidence="2">211/11P</strain>
        <tissue evidence="2">Whole cell</tissue>
    </source>
</reference>
<keyword evidence="3" id="KW-1185">Reference proteome</keyword>
<dbReference type="InterPro" id="IPR036116">
    <property type="entry name" value="FN3_sf"/>
</dbReference>
<accession>A0A9D4YSY5</accession>
<name>A0A9D4YSY5_CHLVU</name>
<proteinExistence type="predicted"/>
<dbReference type="AlphaFoldDB" id="A0A9D4YSY5"/>
<comment type="caution">
    <text evidence="2">The sequence shown here is derived from an EMBL/GenBank/DDBJ whole genome shotgun (WGS) entry which is preliminary data.</text>
</comment>
<feature type="region of interest" description="Disordered" evidence="1">
    <location>
        <begin position="22"/>
        <end position="51"/>
    </location>
</feature>
<evidence type="ECO:0000313" key="2">
    <source>
        <dbReference type="EMBL" id="KAI3424390.1"/>
    </source>
</evidence>
<sequence length="205" mass="19008">MPGGSSQQYTGVTLTCVPLLYRGTTPPGPNDRVQGATPMPGAQLSGPPLQSSAPLTLQLTGGGRGAVVRGAALLLTGLQPATRYNCTAAAVTATGQRSKPSLPHVFETKTRPPLAAAAATTGAGAAGANGSANTAGLAIKPSTGAAGGGSSAAGNAAAASTAAGSATAQGKAAGAATAGSAGGSASGAAASASGESTKQAPERSG</sequence>
<gene>
    <name evidence="2" type="ORF">D9Q98_009943</name>
</gene>
<feature type="compositionally biased region" description="Low complexity" evidence="1">
    <location>
        <begin position="152"/>
        <end position="179"/>
    </location>
</feature>
<reference evidence="2" key="1">
    <citation type="journal article" date="2019" name="Plant J.">
        <title>Chlorella vulgaris genome assembly and annotation reveals the molecular basis for metabolic acclimation to high light conditions.</title>
        <authorList>
            <person name="Cecchin M."/>
            <person name="Marcolungo L."/>
            <person name="Rossato M."/>
            <person name="Girolomoni L."/>
            <person name="Cosentino E."/>
            <person name="Cuine S."/>
            <person name="Li-Beisson Y."/>
            <person name="Delledonne M."/>
            <person name="Ballottari M."/>
        </authorList>
    </citation>
    <scope>NUCLEOTIDE SEQUENCE</scope>
    <source>
        <strain evidence="2">211/11P</strain>
    </source>
</reference>
<evidence type="ECO:0000256" key="1">
    <source>
        <dbReference type="SAM" id="MobiDB-lite"/>
    </source>
</evidence>
<feature type="region of interest" description="Disordered" evidence="1">
    <location>
        <begin position="144"/>
        <end position="205"/>
    </location>
</feature>